<dbReference type="GO" id="GO:0046872">
    <property type="term" value="F:metal ion binding"/>
    <property type="evidence" value="ECO:0007669"/>
    <property type="project" value="UniProtKB-KW"/>
</dbReference>
<evidence type="ECO:0000313" key="7">
    <source>
        <dbReference type="Proteomes" id="UP000321577"/>
    </source>
</evidence>
<dbReference type="OrthoDB" id="9773456at2"/>
<dbReference type="PANTHER" id="PTHR40394:SF2">
    <property type="entry name" value="QUINOL:CYTOCHROME C OXIDOREDUCTASE MEMBRANE PROTEIN"/>
    <property type="match status" value="1"/>
</dbReference>
<dbReference type="EMBL" id="BKAG01000026">
    <property type="protein sequence ID" value="GEP44220.1"/>
    <property type="molecule type" value="Genomic_DNA"/>
</dbReference>
<dbReference type="SUPFAM" id="SSF46626">
    <property type="entry name" value="Cytochrome c"/>
    <property type="match status" value="1"/>
</dbReference>
<comment type="caution">
    <text evidence="6">The sequence shown here is derived from an EMBL/GenBank/DDBJ whole genome shotgun (WGS) entry which is preliminary data.</text>
</comment>
<dbReference type="GO" id="GO:0009055">
    <property type="term" value="F:electron transfer activity"/>
    <property type="evidence" value="ECO:0007669"/>
    <property type="project" value="InterPro"/>
</dbReference>
<reference evidence="6 7" key="1">
    <citation type="submission" date="2019-07" db="EMBL/GenBank/DDBJ databases">
        <title>Whole genome shotgun sequence of Brevifollis gellanilyticus NBRC 108608.</title>
        <authorList>
            <person name="Hosoyama A."/>
            <person name="Uohara A."/>
            <person name="Ohji S."/>
            <person name="Ichikawa N."/>
        </authorList>
    </citation>
    <scope>NUCLEOTIDE SEQUENCE [LARGE SCALE GENOMIC DNA]</scope>
    <source>
        <strain evidence="6 7">NBRC 108608</strain>
    </source>
</reference>
<keyword evidence="1 4" id="KW-0349">Heme</keyword>
<dbReference type="Proteomes" id="UP000321577">
    <property type="component" value="Unassembled WGS sequence"/>
</dbReference>
<proteinExistence type="predicted"/>
<dbReference type="Pfam" id="PF13442">
    <property type="entry name" value="Cytochrome_CBB3"/>
    <property type="match status" value="1"/>
</dbReference>
<dbReference type="RefSeq" id="WP_146851962.1">
    <property type="nucleotide sequence ID" value="NZ_BKAG01000026.1"/>
</dbReference>
<evidence type="ECO:0000313" key="6">
    <source>
        <dbReference type="EMBL" id="GEP44220.1"/>
    </source>
</evidence>
<evidence type="ECO:0000256" key="4">
    <source>
        <dbReference type="PROSITE-ProRule" id="PRU00433"/>
    </source>
</evidence>
<dbReference type="PROSITE" id="PS51007">
    <property type="entry name" value="CYTC"/>
    <property type="match status" value="1"/>
</dbReference>
<sequence>MLKYFFLSYVFVAAIVVAAFGTRGSKSELPPIEIFPDLDHQAKVKYQVKSDFFADGHAGRLPVKNTVPMGFEVPSVAASTPGAKPAAYGFSNGLDYYNTGKIGDFYGDGLPEELAADKALIERGERQYNIYCAVCHGASGNGKGVTSKYGILTAFNFHQAGNLDPANPGAYRADGAIFDVITNGKGLMGSYGGNLTVRDRWAIVSYIRALQVAAKEGNVTVQ</sequence>
<dbReference type="InterPro" id="IPR009056">
    <property type="entry name" value="Cyt_c-like_dom"/>
</dbReference>
<gene>
    <name evidence="6" type="ORF">BGE01nite_35110</name>
</gene>
<dbReference type="GO" id="GO:0020037">
    <property type="term" value="F:heme binding"/>
    <property type="evidence" value="ECO:0007669"/>
    <property type="project" value="InterPro"/>
</dbReference>
<dbReference type="InterPro" id="IPR036909">
    <property type="entry name" value="Cyt_c-like_dom_sf"/>
</dbReference>
<organism evidence="6 7">
    <name type="scientific">Brevifollis gellanilyticus</name>
    <dbReference type="NCBI Taxonomy" id="748831"/>
    <lineage>
        <taxon>Bacteria</taxon>
        <taxon>Pseudomonadati</taxon>
        <taxon>Verrucomicrobiota</taxon>
        <taxon>Verrucomicrobiia</taxon>
        <taxon>Verrucomicrobiales</taxon>
        <taxon>Verrucomicrobiaceae</taxon>
    </lineage>
</organism>
<evidence type="ECO:0000256" key="3">
    <source>
        <dbReference type="ARBA" id="ARBA00023004"/>
    </source>
</evidence>
<name>A0A512MBU2_9BACT</name>
<evidence type="ECO:0000259" key="5">
    <source>
        <dbReference type="PROSITE" id="PS51007"/>
    </source>
</evidence>
<dbReference type="AlphaFoldDB" id="A0A512MBU2"/>
<keyword evidence="7" id="KW-1185">Reference proteome</keyword>
<evidence type="ECO:0000256" key="1">
    <source>
        <dbReference type="ARBA" id="ARBA00022617"/>
    </source>
</evidence>
<keyword evidence="2 4" id="KW-0479">Metal-binding</keyword>
<keyword evidence="3 4" id="KW-0408">Iron</keyword>
<feature type="domain" description="Cytochrome c" evidence="5">
    <location>
        <begin position="119"/>
        <end position="211"/>
    </location>
</feature>
<evidence type="ECO:0000256" key="2">
    <source>
        <dbReference type="ARBA" id="ARBA00022723"/>
    </source>
</evidence>
<dbReference type="Gene3D" id="1.10.760.10">
    <property type="entry name" value="Cytochrome c-like domain"/>
    <property type="match status" value="1"/>
</dbReference>
<accession>A0A512MBU2</accession>
<dbReference type="PANTHER" id="PTHR40394">
    <property type="entry name" value="LIPOPROTEIN-RELATED"/>
    <property type="match status" value="1"/>
</dbReference>
<protein>
    <submittedName>
        <fullName evidence="6">Quinol:cytochrome C oxidoreductase</fullName>
    </submittedName>
</protein>